<reference evidence="1 2" key="1">
    <citation type="submission" date="2019-05" db="EMBL/GenBank/DDBJ databases">
        <title>Another draft genome of Portunus trituberculatus and its Hox gene families provides insights of decapod evolution.</title>
        <authorList>
            <person name="Jeong J.-H."/>
            <person name="Song I."/>
            <person name="Kim S."/>
            <person name="Choi T."/>
            <person name="Kim D."/>
            <person name="Ryu S."/>
            <person name="Kim W."/>
        </authorList>
    </citation>
    <scope>NUCLEOTIDE SEQUENCE [LARGE SCALE GENOMIC DNA]</scope>
    <source>
        <tissue evidence="1">Muscle</tissue>
    </source>
</reference>
<accession>A0A5B7EEP1</accession>
<keyword evidence="2" id="KW-1185">Reference proteome</keyword>
<proteinExistence type="predicted"/>
<dbReference type="Proteomes" id="UP000324222">
    <property type="component" value="Unassembled WGS sequence"/>
</dbReference>
<name>A0A5B7EEP1_PORTR</name>
<dbReference type="EMBL" id="VSRR010002676">
    <property type="protein sequence ID" value="MPC32701.1"/>
    <property type="molecule type" value="Genomic_DNA"/>
</dbReference>
<dbReference type="AlphaFoldDB" id="A0A5B7EEP1"/>
<comment type="caution">
    <text evidence="1">The sequence shown here is derived from an EMBL/GenBank/DDBJ whole genome shotgun (WGS) entry which is preliminary data.</text>
</comment>
<evidence type="ECO:0000313" key="2">
    <source>
        <dbReference type="Proteomes" id="UP000324222"/>
    </source>
</evidence>
<organism evidence="1 2">
    <name type="scientific">Portunus trituberculatus</name>
    <name type="common">Swimming crab</name>
    <name type="synonym">Neptunus trituberculatus</name>
    <dbReference type="NCBI Taxonomy" id="210409"/>
    <lineage>
        <taxon>Eukaryota</taxon>
        <taxon>Metazoa</taxon>
        <taxon>Ecdysozoa</taxon>
        <taxon>Arthropoda</taxon>
        <taxon>Crustacea</taxon>
        <taxon>Multicrustacea</taxon>
        <taxon>Malacostraca</taxon>
        <taxon>Eumalacostraca</taxon>
        <taxon>Eucarida</taxon>
        <taxon>Decapoda</taxon>
        <taxon>Pleocyemata</taxon>
        <taxon>Brachyura</taxon>
        <taxon>Eubrachyura</taxon>
        <taxon>Portunoidea</taxon>
        <taxon>Portunidae</taxon>
        <taxon>Portuninae</taxon>
        <taxon>Portunus</taxon>
    </lineage>
</organism>
<sequence length="63" mass="6458">MVDEFRDSFCLAENLPQLDPPDGSGPLGGRCLRGGVQLVPAVVAGAHSLLALRFKGDATGPAP</sequence>
<protein>
    <submittedName>
        <fullName evidence="1">Uncharacterized protein</fullName>
    </submittedName>
</protein>
<evidence type="ECO:0000313" key="1">
    <source>
        <dbReference type="EMBL" id="MPC32701.1"/>
    </source>
</evidence>
<gene>
    <name evidence="1" type="ORF">E2C01_026026</name>
</gene>